<dbReference type="PROSITE" id="PS51103">
    <property type="entry name" value="PTS_EIIC_TYPE_1"/>
    <property type="match status" value="1"/>
</dbReference>
<keyword evidence="10 17" id="KW-0472">Membrane</keyword>
<feature type="transmembrane region" description="Helical" evidence="17">
    <location>
        <begin position="215"/>
        <end position="236"/>
    </location>
</feature>
<evidence type="ECO:0000256" key="17">
    <source>
        <dbReference type="SAM" id="Phobius"/>
    </source>
</evidence>
<keyword evidence="9 17" id="KW-1133">Transmembrane helix</keyword>
<dbReference type="InterPro" id="IPR011055">
    <property type="entry name" value="Dup_hybrid_motif"/>
</dbReference>
<sequence length="618" mass="67020">MENNELAKKIIKGVGGETNIQILTHCVTRLRFILKDVTAVDEKTLSQLEDILGYQNKGGQYQVIVGGRVEKVFREILTIIPALEMDGGQSDQTSKVKGSIFNRVMETCSSILTPSIAPIIGGGMLKGFLGMFTNFHWMSEESSLYLILSIASDCMFYFFPFLLAVSAAKKFKTNEYMALSLAGALMYPTFLNAAVNGTMSNLKIFGFLTIPVIDYSTSIFPIVLGVLLMSYIYNYIDKYMPSMVTLIFTPLITLVITIPILFAALAPLGYYIGQYVALGIEAIINFSPFLSGFIVGATRPLLVLAGIHHALRPITQQQRATYGFSTLSPVQFMSTMAQASGAVAAYICTKDKKVRQISMSATISGYLGITEPALYGVITRYRSVLIGTLIGGGLGGATAAVLGARAYASALGILSLPVFFGQGFTGALAGIIVTVVSTITITIVLWKIMGEEKDDENTLATTAEKAIEKEICSPIDGEIVPLKKLADETFSKEIIGKSFAIYPNEMVINAPINAEIQMIFETKHAIGLKTAGGVELLIHIGLDTVNLKGQYFDILIAQGDKVTLGQPLVKFDKEKIEKAGYDPVVVIVVTNSEKFSTIKEVQSDGLIFKGEPIMTLEE</sequence>
<evidence type="ECO:0000259" key="20">
    <source>
        <dbReference type="PROSITE" id="PS51103"/>
    </source>
</evidence>
<keyword evidence="4" id="KW-0762">Sugar transport</keyword>
<evidence type="ECO:0000256" key="8">
    <source>
        <dbReference type="ARBA" id="ARBA00022777"/>
    </source>
</evidence>
<evidence type="ECO:0000259" key="18">
    <source>
        <dbReference type="PROSITE" id="PS51093"/>
    </source>
</evidence>
<dbReference type="PANTHER" id="PTHR30175:SF1">
    <property type="entry name" value="PTS SYSTEM ARBUTIN-, CELLOBIOSE-, AND SALICIN-SPECIFIC EIIBC COMPONENT-RELATED"/>
    <property type="match status" value="1"/>
</dbReference>
<evidence type="ECO:0000256" key="15">
    <source>
        <dbReference type="ARBA" id="ARBA00081008"/>
    </source>
</evidence>
<feature type="domain" description="PTS EIIC type-1" evidence="20">
    <location>
        <begin position="106"/>
        <end position="465"/>
    </location>
</feature>
<keyword evidence="6" id="KW-0598">Phosphotransferase system</keyword>
<evidence type="ECO:0000256" key="10">
    <source>
        <dbReference type="ARBA" id="ARBA00023136"/>
    </source>
</evidence>
<keyword evidence="3" id="KW-1003">Cell membrane</keyword>
<gene>
    <name evidence="21" type="primary">bglC</name>
    <name evidence="21" type="ORF">Hs30E_03850</name>
</gene>
<feature type="transmembrane region" description="Helical" evidence="17">
    <location>
        <begin position="384"/>
        <end position="404"/>
    </location>
</feature>
<accession>A0A6A0BBS1</accession>
<feature type="active site" description="Phosphocysteine intermediate; for EIIB activity" evidence="16">
    <location>
        <position position="26"/>
    </location>
</feature>
<dbReference type="Pfam" id="PF02378">
    <property type="entry name" value="PTS_EIIC"/>
    <property type="match status" value="1"/>
</dbReference>
<dbReference type="GO" id="GO:0015771">
    <property type="term" value="P:trehalose transport"/>
    <property type="evidence" value="ECO:0007669"/>
    <property type="project" value="TreeGrafter"/>
</dbReference>
<comment type="catalytic activity">
    <reaction evidence="13">
        <text>N(pros)-phospho-L-histidyl-[protein](out) + sucrose = sucrose 6(G)-phosphate(in) + L-histidyl-[protein]</text>
        <dbReference type="Rhea" id="RHEA:49236"/>
        <dbReference type="Rhea" id="RHEA-COMP:9745"/>
        <dbReference type="Rhea" id="RHEA-COMP:9746"/>
        <dbReference type="ChEBI" id="CHEBI:17992"/>
        <dbReference type="ChEBI" id="CHEBI:29979"/>
        <dbReference type="ChEBI" id="CHEBI:64837"/>
        <dbReference type="ChEBI" id="CHEBI:91002"/>
        <dbReference type="EC" id="2.7.1.211"/>
    </reaction>
</comment>
<keyword evidence="2" id="KW-0813">Transport</keyword>
<evidence type="ECO:0000256" key="6">
    <source>
        <dbReference type="ARBA" id="ARBA00022683"/>
    </source>
</evidence>
<dbReference type="RefSeq" id="WP_172207566.1">
    <property type="nucleotide sequence ID" value="NZ_BLLI01000006.1"/>
</dbReference>
<dbReference type="NCBIfam" id="TIGR01995">
    <property type="entry name" value="PTS-II-ABC-beta"/>
    <property type="match status" value="1"/>
</dbReference>
<dbReference type="InterPro" id="IPR018113">
    <property type="entry name" value="PTrfase_EIIB_Cys"/>
</dbReference>
<feature type="transmembrane region" description="Helical" evidence="17">
    <location>
        <begin position="272"/>
        <end position="295"/>
    </location>
</feature>
<evidence type="ECO:0000259" key="19">
    <source>
        <dbReference type="PROSITE" id="PS51098"/>
    </source>
</evidence>
<evidence type="ECO:0000256" key="7">
    <source>
        <dbReference type="ARBA" id="ARBA00022692"/>
    </source>
</evidence>
<protein>
    <recommendedName>
        <fullName evidence="14">PTS system sucrose-specific EIIBCA component</fullName>
        <ecNumber evidence="11">2.7.1.211</ecNumber>
    </recommendedName>
    <alternativeName>
        <fullName evidence="15">EIIBCA-Scr</fullName>
    </alternativeName>
</protein>
<dbReference type="SUPFAM" id="SSF55604">
    <property type="entry name" value="Glucose permease domain IIB"/>
    <property type="match status" value="1"/>
</dbReference>
<feature type="transmembrane region" description="Helical" evidence="17">
    <location>
        <begin position="144"/>
        <end position="164"/>
    </location>
</feature>
<reference evidence="21 22" key="1">
    <citation type="submission" date="2020-02" db="EMBL/GenBank/DDBJ databases">
        <title>Draft genome sequence of Lactococcus sp. Hs30E4-3.</title>
        <authorList>
            <person name="Noda S."/>
            <person name="Yuki M."/>
            <person name="Ohkuma M."/>
        </authorList>
    </citation>
    <scope>NUCLEOTIDE SEQUENCE [LARGE SCALE GENOMIC DNA]</scope>
    <source>
        <strain evidence="21 22">Hs30E4-3</strain>
    </source>
</reference>
<keyword evidence="7 17" id="KW-0812">Transmembrane</keyword>
<dbReference type="Gene3D" id="3.30.1360.60">
    <property type="entry name" value="Glucose permease domain IIB"/>
    <property type="match status" value="1"/>
</dbReference>
<dbReference type="InterPro" id="IPR050558">
    <property type="entry name" value="PTS_Sugar-Specific_Components"/>
</dbReference>
<dbReference type="InterPro" id="IPR001127">
    <property type="entry name" value="PTS_EIIA_1_perm"/>
</dbReference>
<dbReference type="CDD" id="cd00212">
    <property type="entry name" value="PTS_IIB_glc"/>
    <property type="match status" value="1"/>
</dbReference>
<dbReference type="InterPro" id="IPR013013">
    <property type="entry name" value="PTS_EIIC_1"/>
</dbReference>
<dbReference type="FunFam" id="2.70.70.10:FF:000001">
    <property type="entry name" value="PTS system glucose-specific IIA component"/>
    <property type="match status" value="1"/>
</dbReference>
<dbReference type="EC" id="2.7.1.211" evidence="11"/>
<evidence type="ECO:0000256" key="9">
    <source>
        <dbReference type="ARBA" id="ARBA00022989"/>
    </source>
</evidence>
<feature type="transmembrane region" description="Helical" evidence="17">
    <location>
        <begin position="424"/>
        <end position="446"/>
    </location>
</feature>
<dbReference type="InterPro" id="IPR001996">
    <property type="entry name" value="PTS_IIB_1"/>
</dbReference>
<proteinExistence type="predicted"/>
<dbReference type="Pfam" id="PF00367">
    <property type="entry name" value="PTS_EIIB"/>
    <property type="match status" value="1"/>
</dbReference>
<feature type="domain" description="PTS EIIA type-1" evidence="18">
    <location>
        <begin position="487"/>
        <end position="591"/>
    </location>
</feature>
<dbReference type="PROSITE" id="PS01035">
    <property type="entry name" value="PTS_EIIB_TYPE_1_CYS"/>
    <property type="match status" value="1"/>
</dbReference>
<dbReference type="PANTHER" id="PTHR30175">
    <property type="entry name" value="PHOSPHOTRANSFERASE SYSTEM TRANSPORT PROTEIN"/>
    <property type="match status" value="1"/>
</dbReference>
<dbReference type="PROSITE" id="PS51093">
    <property type="entry name" value="PTS_EIIA_TYPE_1"/>
    <property type="match status" value="1"/>
</dbReference>
<feature type="domain" description="PTS EIIB type-1" evidence="19">
    <location>
        <begin position="4"/>
        <end position="86"/>
    </location>
</feature>
<keyword evidence="8" id="KW-0418">Kinase</keyword>
<evidence type="ECO:0000256" key="11">
    <source>
        <dbReference type="ARBA" id="ARBA00044053"/>
    </source>
</evidence>
<comment type="function">
    <text evidence="12">The phosphoenolpyruvate-dependent sugar phosphotransferase system (sugar PTS), a major carbohydrate active transport system, catalyzes the phosphorylation of incoming sugar substrates concomitantly with their translocation across the cell membrane. This system is involved in sucrose transport.</text>
</comment>
<evidence type="ECO:0000313" key="22">
    <source>
        <dbReference type="Proteomes" id="UP000480303"/>
    </source>
</evidence>
<feature type="transmembrane region" description="Helical" evidence="17">
    <location>
        <begin position="111"/>
        <end position="132"/>
    </location>
</feature>
<evidence type="ECO:0000256" key="12">
    <source>
        <dbReference type="ARBA" id="ARBA00045139"/>
    </source>
</evidence>
<dbReference type="GO" id="GO:0005886">
    <property type="term" value="C:plasma membrane"/>
    <property type="evidence" value="ECO:0007669"/>
    <property type="project" value="UniProtKB-SubCell"/>
</dbReference>
<dbReference type="GO" id="GO:0016301">
    <property type="term" value="F:kinase activity"/>
    <property type="evidence" value="ECO:0007669"/>
    <property type="project" value="UniProtKB-KW"/>
</dbReference>
<evidence type="ECO:0000313" key="21">
    <source>
        <dbReference type="EMBL" id="GFH41834.1"/>
    </source>
</evidence>
<dbReference type="PROSITE" id="PS00371">
    <property type="entry name" value="PTS_EIIA_TYPE_1_HIS"/>
    <property type="match status" value="1"/>
</dbReference>
<dbReference type="GO" id="GO:0008982">
    <property type="term" value="F:protein-N(PI)-phosphohistidine-sugar phosphotransferase activity"/>
    <property type="evidence" value="ECO:0007669"/>
    <property type="project" value="InterPro"/>
</dbReference>
<keyword evidence="22" id="KW-1185">Reference proteome</keyword>
<dbReference type="Proteomes" id="UP000480303">
    <property type="component" value="Unassembled WGS sequence"/>
</dbReference>
<name>A0A6A0BBS1_9LACT</name>
<evidence type="ECO:0000256" key="1">
    <source>
        <dbReference type="ARBA" id="ARBA00004651"/>
    </source>
</evidence>
<dbReference type="PROSITE" id="PS51098">
    <property type="entry name" value="PTS_EIIB_TYPE_1"/>
    <property type="match status" value="1"/>
</dbReference>
<keyword evidence="5" id="KW-0808">Transferase</keyword>
<comment type="caution">
    <text evidence="21">The sequence shown here is derived from an EMBL/GenBank/DDBJ whole genome shotgun (WGS) entry which is preliminary data.</text>
</comment>
<dbReference type="InterPro" id="IPR011297">
    <property type="entry name" value="PTS_IIABC_b_glu"/>
</dbReference>
<dbReference type="InterPro" id="IPR003352">
    <property type="entry name" value="PTS_EIIC"/>
</dbReference>
<feature type="transmembrane region" description="Helical" evidence="17">
    <location>
        <begin position="243"/>
        <end position="266"/>
    </location>
</feature>
<evidence type="ECO:0000256" key="3">
    <source>
        <dbReference type="ARBA" id="ARBA00022475"/>
    </source>
</evidence>
<dbReference type="InterPro" id="IPR036878">
    <property type="entry name" value="Glu_permease_IIB"/>
</dbReference>
<dbReference type="NCBIfam" id="TIGR00830">
    <property type="entry name" value="PTBA"/>
    <property type="match status" value="1"/>
</dbReference>
<dbReference type="Gene3D" id="2.70.70.10">
    <property type="entry name" value="Glucose Permease (Domain IIA)"/>
    <property type="match status" value="1"/>
</dbReference>
<organism evidence="21 22">
    <name type="scientific">Pseudolactococcus hodotermopsidis</name>
    <dbReference type="NCBI Taxonomy" id="2709157"/>
    <lineage>
        <taxon>Bacteria</taxon>
        <taxon>Bacillati</taxon>
        <taxon>Bacillota</taxon>
        <taxon>Bacilli</taxon>
        <taxon>Lactobacillales</taxon>
        <taxon>Streptococcaceae</taxon>
        <taxon>Pseudolactococcus</taxon>
    </lineage>
</organism>
<evidence type="ECO:0000256" key="13">
    <source>
        <dbReference type="ARBA" id="ARBA00048931"/>
    </source>
</evidence>
<comment type="subcellular location">
    <subcellularLocation>
        <location evidence="1">Cell membrane</location>
        <topology evidence="1">Multi-pass membrane protein</topology>
    </subcellularLocation>
</comment>
<dbReference type="SUPFAM" id="SSF51261">
    <property type="entry name" value="Duplicated hybrid motif"/>
    <property type="match status" value="1"/>
</dbReference>
<dbReference type="GO" id="GO:0009401">
    <property type="term" value="P:phosphoenolpyruvate-dependent sugar phosphotransferase system"/>
    <property type="evidence" value="ECO:0007669"/>
    <property type="project" value="UniProtKB-KW"/>
</dbReference>
<dbReference type="EMBL" id="BLLI01000006">
    <property type="protein sequence ID" value="GFH41834.1"/>
    <property type="molecule type" value="Genomic_DNA"/>
</dbReference>
<evidence type="ECO:0000256" key="16">
    <source>
        <dbReference type="PROSITE-ProRule" id="PRU00421"/>
    </source>
</evidence>
<feature type="transmembrane region" description="Helical" evidence="17">
    <location>
        <begin position="176"/>
        <end position="195"/>
    </location>
</feature>
<dbReference type="FunFam" id="3.30.1360.60:FF:000001">
    <property type="entry name" value="PTS system glucose-specific IIBC component PtsG"/>
    <property type="match status" value="1"/>
</dbReference>
<dbReference type="AlphaFoldDB" id="A0A6A0BBS1"/>
<evidence type="ECO:0000256" key="4">
    <source>
        <dbReference type="ARBA" id="ARBA00022597"/>
    </source>
</evidence>
<dbReference type="GO" id="GO:0090589">
    <property type="term" value="F:protein-phosphocysteine-trehalose phosphotransferase system transporter activity"/>
    <property type="evidence" value="ECO:0007669"/>
    <property type="project" value="TreeGrafter"/>
</dbReference>
<evidence type="ECO:0000256" key="2">
    <source>
        <dbReference type="ARBA" id="ARBA00022448"/>
    </source>
</evidence>
<evidence type="ECO:0000256" key="5">
    <source>
        <dbReference type="ARBA" id="ARBA00022679"/>
    </source>
</evidence>
<evidence type="ECO:0000256" key="14">
    <source>
        <dbReference type="ARBA" id="ARBA00074554"/>
    </source>
</evidence>
<dbReference type="Pfam" id="PF00358">
    <property type="entry name" value="PTS_EIIA_1"/>
    <property type="match status" value="1"/>
</dbReference>